<dbReference type="Pfam" id="PF10396">
    <property type="entry name" value="TrmE_N"/>
    <property type="match status" value="1"/>
</dbReference>
<accession>A0A518ASW7</accession>
<feature type="domain" description="MnmE helical" evidence="3">
    <location>
        <begin position="126"/>
        <end position="442"/>
    </location>
</feature>
<dbReference type="GO" id="GO:0030488">
    <property type="term" value="P:tRNA methylation"/>
    <property type="evidence" value="ECO:0007669"/>
    <property type="project" value="TreeGrafter"/>
</dbReference>
<feature type="domain" description="GTP-binding protein TrmE N-terminal" evidence="2">
    <location>
        <begin position="6"/>
        <end position="123"/>
    </location>
</feature>
<proteinExistence type="predicted"/>
<dbReference type="InterPro" id="IPR027417">
    <property type="entry name" value="P-loop_NTPase"/>
</dbReference>
<dbReference type="CDD" id="cd14858">
    <property type="entry name" value="TrmE_N"/>
    <property type="match status" value="1"/>
</dbReference>
<organism evidence="4 5">
    <name type="scientific">Aeoliella mucimassa</name>
    <dbReference type="NCBI Taxonomy" id="2527972"/>
    <lineage>
        <taxon>Bacteria</taxon>
        <taxon>Pseudomonadati</taxon>
        <taxon>Planctomycetota</taxon>
        <taxon>Planctomycetia</taxon>
        <taxon>Pirellulales</taxon>
        <taxon>Lacipirellulaceae</taxon>
        <taxon>Aeoliella</taxon>
    </lineage>
</organism>
<dbReference type="SUPFAM" id="SSF116878">
    <property type="entry name" value="TrmE connector domain"/>
    <property type="match status" value="1"/>
</dbReference>
<evidence type="ECO:0000259" key="3">
    <source>
        <dbReference type="Pfam" id="PF12631"/>
    </source>
</evidence>
<dbReference type="InterPro" id="IPR025867">
    <property type="entry name" value="MnmE_helical"/>
</dbReference>
<dbReference type="EC" id="3.6.-.-" evidence="4"/>
<dbReference type="KEGG" id="amuc:Pan181_40090"/>
<dbReference type="GO" id="GO:0005525">
    <property type="term" value="F:GTP binding"/>
    <property type="evidence" value="ECO:0007669"/>
    <property type="project" value="InterPro"/>
</dbReference>
<keyword evidence="5" id="KW-1185">Reference proteome</keyword>
<dbReference type="SUPFAM" id="SSF103025">
    <property type="entry name" value="Folate-binding domain"/>
    <property type="match status" value="1"/>
</dbReference>
<dbReference type="Pfam" id="PF01926">
    <property type="entry name" value="MMR_HSR1"/>
    <property type="match status" value="1"/>
</dbReference>
<evidence type="ECO:0000259" key="1">
    <source>
        <dbReference type="Pfam" id="PF01926"/>
    </source>
</evidence>
<dbReference type="InterPro" id="IPR018948">
    <property type="entry name" value="GTP-bd_TrmE_N"/>
</dbReference>
<dbReference type="AlphaFoldDB" id="A0A518ASW7"/>
<evidence type="ECO:0000313" key="4">
    <source>
        <dbReference type="EMBL" id="QDU57787.1"/>
    </source>
</evidence>
<dbReference type="Proteomes" id="UP000315750">
    <property type="component" value="Chromosome"/>
</dbReference>
<dbReference type="PANTHER" id="PTHR42714:SF2">
    <property type="entry name" value="TRNA MODIFICATION GTPASE GTPBP3, MITOCHONDRIAL"/>
    <property type="match status" value="1"/>
</dbReference>
<reference evidence="4 5" key="1">
    <citation type="submission" date="2019-02" db="EMBL/GenBank/DDBJ databases">
        <title>Deep-cultivation of Planctomycetes and their phenomic and genomic characterization uncovers novel biology.</title>
        <authorList>
            <person name="Wiegand S."/>
            <person name="Jogler M."/>
            <person name="Boedeker C."/>
            <person name="Pinto D."/>
            <person name="Vollmers J."/>
            <person name="Rivas-Marin E."/>
            <person name="Kohn T."/>
            <person name="Peeters S.H."/>
            <person name="Heuer A."/>
            <person name="Rast P."/>
            <person name="Oberbeckmann S."/>
            <person name="Bunk B."/>
            <person name="Jeske O."/>
            <person name="Meyerdierks A."/>
            <person name="Storesund J.E."/>
            <person name="Kallscheuer N."/>
            <person name="Luecker S."/>
            <person name="Lage O.M."/>
            <person name="Pohl T."/>
            <person name="Merkel B.J."/>
            <person name="Hornburger P."/>
            <person name="Mueller R.-W."/>
            <person name="Bruemmer F."/>
            <person name="Labrenz M."/>
            <person name="Spormann A.M."/>
            <person name="Op den Camp H."/>
            <person name="Overmann J."/>
            <person name="Amann R."/>
            <person name="Jetten M.S.M."/>
            <person name="Mascher T."/>
            <person name="Medema M.H."/>
            <person name="Devos D.P."/>
            <person name="Kaster A.-K."/>
            <person name="Ovreas L."/>
            <person name="Rohde M."/>
            <person name="Galperin M.Y."/>
            <person name="Jogler C."/>
        </authorList>
    </citation>
    <scope>NUCLEOTIDE SEQUENCE [LARGE SCALE GENOMIC DNA]</scope>
    <source>
        <strain evidence="4 5">Pan181</strain>
    </source>
</reference>
<dbReference type="Gene3D" id="3.40.50.300">
    <property type="entry name" value="P-loop containing nucleotide triphosphate hydrolases"/>
    <property type="match status" value="1"/>
</dbReference>
<dbReference type="RefSeq" id="WP_145249157.1">
    <property type="nucleotide sequence ID" value="NZ_CP036278.1"/>
</dbReference>
<dbReference type="PANTHER" id="PTHR42714">
    <property type="entry name" value="TRNA MODIFICATION GTPASE GTPBP3"/>
    <property type="match status" value="1"/>
</dbReference>
<dbReference type="GO" id="GO:0005829">
    <property type="term" value="C:cytosol"/>
    <property type="evidence" value="ECO:0007669"/>
    <property type="project" value="TreeGrafter"/>
</dbReference>
<protein>
    <submittedName>
        <fullName evidence="4">tRNA modification GTPase MnmE</fullName>
        <ecNumber evidence="4">3.6.-.-</ecNumber>
    </submittedName>
</protein>
<dbReference type="InterPro" id="IPR027266">
    <property type="entry name" value="TrmE/GcvT-like"/>
</dbReference>
<dbReference type="InterPro" id="IPR027368">
    <property type="entry name" value="MnmE_dom2"/>
</dbReference>
<keyword evidence="4" id="KW-0378">Hydrolase</keyword>
<dbReference type="Gene3D" id="3.30.1360.120">
    <property type="entry name" value="Probable tRNA modification gtpase trme, domain 1"/>
    <property type="match status" value="1"/>
</dbReference>
<dbReference type="Pfam" id="PF12631">
    <property type="entry name" value="MnmE_helical"/>
    <property type="match status" value="1"/>
</dbReference>
<dbReference type="GO" id="GO:0002098">
    <property type="term" value="P:tRNA wobble uridine modification"/>
    <property type="evidence" value="ECO:0007669"/>
    <property type="project" value="TreeGrafter"/>
</dbReference>
<feature type="domain" description="G" evidence="1">
    <location>
        <begin position="221"/>
        <end position="318"/>
    </location>
</feature>
<evidence type="ECO:0000259" key="2">
    <source>
        <dbReference type="Pfam" id="PF10396"/>
    </source>
</evidence>
<dbReference type="SUPFAM" id="SSF52540">
    <property type="entry name" value="P-loop containing nucleoside triphosphate hydrolases"/>
    <property type="match status" value="1"/>
</dbReference>
<gene>
    <name evidence="4" type="primary">mnmE_2</name>
    <name evidence="4" type="ORF">Pan181_40090</name>
</gene>
<sequence length="445" mass="46824">MDLDDTIVAVASATAGAPRGVIRISGQQVRQVATALLAEPLAGDWPTRPTAIPVTLQLPEQRTLPARWMVWPGTRSFTCQPTVEIHTLGSAPLLELVVAQAREAGARLAEPGEFTLRAFMAGRIDLTQAEAVLGVIDATGEAELQTSLKQLAGGLATPLAELREELLLLLADLEAGLDFADEDIEFIAADVLVAQLEVVHQQVAHLARQVEARKLDTARPQVVLVGPVNAGKSSLFNALAERFGTSPHRTRAIESPERGVTRDYLTVEVRLAGVDCLLVDTAGIETIAELSPASEAQSMTTIAREAADMLLVCSDASEAGEAPLPVGENVLPVVTKVDQGGPALHGLATSARTGEGLELLATTVGERLASEDSDLVPSTAQRSAASLQAAEKAIATAQQLAELGGAEELVATELRLALDELGQVAGVVYTDDVLDRVFSRFCIGK</sequence>
<dbReference type="InterPro" id="IPR006073">
    <property type="entry name" value="GTP-bd"/>
</dbReference>
<evidence type="ECO:0000313" key="5">
    <source>
        <dbReference type="Proteomes" id="UP000315750"/>
    </source>
</evidence>
<name>A0A518ASW7_9BACT</name>
<dbReference type="Gene3D" id="1.20.120.430">
    <property type="entry name" value="tRNA modification GTPase MnmE domain 2"/>
    <property type="match status" value="1"/>
</dbReference>
<dbReference type="GO" id="GO:0016787">
    <property type="term" value="F:hydrolase activity"/>
    <property type="evidence" value="ECO:0007669"/>
    <property type="project" value="UniProtKB-KW"/>
</dbReference>
<dbReference type="OrthoDB" id="9805918at2"/>
<dbReference type="EMBL" id="CP036278">
    <property type="protein sequence ID" value="QDU57787.1"/>
    <property type="molecule type" value="Genomic_DNA"/>
</dbReference>